<comment type="caution">
    <text evidence="2">The sequence shown here is derived from an EMBL/GenBank/DDBJ whole genome shotgun (WGS) entry which is preliminary data.</text>
</comment>
<dbReference type="AlphaFoldDB" id="A0A8K0E2Z9"/>
<gene>
    <name evidence="2" type="ORF">FNV43_RR16121</name>
</gene>
<reference evidence="2" key="1">
    <citation type="submission" date="2020-03" db="EMBL/GenBank/DDBJ databases">
        <title>A high-quality chromosome-level genome assembly of a woody plant with both climbing and erect habits, Rhamnella rubrinervis.</title>
        <authorList>
            <person name="Lu Z."/>
            <person name="Yang Y."/>
            <person name="Zhu X."/>
            <person name="Sun Y."/>
        </authorList>
    </citation>
    <scope>NUCLEOTIDE SEQUENCE</scope>
    <source>
        <strain evidence="2">BYM</strain>
        <tissue evidence="2">Leaf</tissue>
    </source>
</reference>
<organism evidence="2 3">
    <name type="scientific">Rhamnella rubrinervis</name>
    <dbReference type="NCBI Taxonomy" id="2594499"/>
    <lineage>
        <taxon>Eukaryota</taxon>
        <taxon>Viridiplantae</taxon>
        <taxon>Streptophyta</taxon>
        <taxon>Embryophyta</taxon>
        <taxon>Tracheophyta</taxon>
        <taxon>Spermatophyta</taxon>
        <taxon>Magnoliopsida</taxon>
        <taxon>eudicotyledons</taxon>
        <taxon>Gunneridae</taxon>
        <taxon>Pentapetalae</taxon>
        <taxon>rosids</taxon>
        <taxon>fabids</taxon>
        <taxon>Rosales</taxon>
        <taxon>Rhamnaceae</taxon>
        <taxon>rhamnoid group</taxon>
        <taxon>Rhamneae</taxon>
        <taxon>Rhamnella</taxon>
    </lineage>
</organism>
<dbReference type="Proteomes" id="UP000796880">
    <property type="component" value="Unassembled WGS sequence"/>
</dbReference>
<sequence>MSALKCEIEELQARIPRSNLSGQDKQGSNKRKGVSRGKTRRRANNGGSEVPFDTWGMACGGKAGKIGGLRQQPVAGDSKKPTITFTSVDALRDDAGASHWPRCGKLHHQADIGRTMVASVDMFSSTLKKMGINPDPIHTASTIGMRWERNLRRRMHSQPRT</sequence>
<protein>
    <submittedName>
        <fullName evidence="2">Uncharacterized protein</fullName>
    </submittedName>
</protein>
<dbReference type="EMBL" id="VOIH02000007">
    <property type="protein sequence ID" value="KAF3442205.1"/>
    <property type="molecule type" value="Genomic_DNA"/>
</dbReference>
<proteinExistence type="predicted"/>
<keyword evidence="3" id="KW-1185">Reference proteome</keyword>
<feature type="region of interest" description="Disordered" evidence="1">
    <location>
        <begin position="14"/>
        <end position="54"/>
    </location>
</feature>
<evidence type="ECO:0000313" key="3">
    <source>
        <dbReference type="Proteomes" id="UP000796880"/>
    </source>
</evidence>
<evidence type="ECO:0000256" key="1">
    <source>
        <dbReference type="SAM" id="MobiDB-lite"/>
    </source>
</evidence>
<name>A0A8K0E2Z9_9ROSA</name>
<accession>A0A8K0E2Z9</accession>
<feature type="compositionally biased region" description="Basic residues" evidence="1">
    <location>
        <begin position="28"/>
        <end position="43"/>
    </location>
</feature>
<evidence type="ECO:0000313" key="2">
    <source>
        <dbReference type="EMBL" id="KAF3442205.1"/>
    </source>
</evidence>